<dbReference type="GO" id="GO:0006508">
    <property type="term" value="P:proteolysis"/>
    <property type="evidence" value="ECO:0007669"/>
    <property type="project" value="UniProtKB-KW"/>
</dbReference>
<evidence type="ECO:0000256" key="1">
    <source>
        <dbReference type="ARBA" id="ARBA00004123"/>
    </source>
</evidence>
<organism evidence="7 8">
    <name type="scientific">Phytophthora megakarya</name>
    <dbReference type="NCBI Taxonomy" id="4795"/>
    <lineage>
        <taxon>Eukaryota</taxon>
        <taxon>Sar</taxon>
        <taxon>Stramenopiles</taxon>
        <taxon>Oomycota</taxon>
        <taxon>Peronosporomycetes</taxon>
        <taxon>Peronosporales</taxon>
        <taxon>Peronosporaceae</taxon>
        <taxon>Phytophthora</taxon>
    </lineage>
</organism>
<dbReference type="SUPFAM" id="SSF82704">
    <property type="entry name" value="AlbA-like"/>
    <property type="match status" value="1"/>
</dbReference>
<dbReference type="InterPro" id="IPR051958">
    <property type="entry name" value="Alba-like_NAB"/>
</dbReference>
<dbReference type="InterPro" id="IPR002775">
    <property type="entry name" value="DNA/RNA-bd_Alba-like"/>
</dbReference>
<evidence type="ECO:0000256" key="2">
    <source>
        <dbReference type="ARBA" id="ARBA00008018"/>
    </source>
</evidence>
<dbReference type="GO" id="GO:0005634">
    <property type="term" value="C:nucleus"/>
    <property type="evidence" value="ECO:0007669"/>
    <property type="project" value="UniProtKB-SubCell"/>
</dbReference>
<feature type="compositionally biased region" description="Basic residues" evidence="5">
    <location>
        <begin position="395"/>
        <end position="405"/>
    </location>
</feature>
<dbReference type="PANTHER" id="PTHR13516:SF4">
    <property type="entry name" value="FI09323P"/>
    <property type="match status" value="1"/>
</dbReference>
<dbReference type="GO" id="GO:0008233">
    <property type="term" value="F:peptidase activity"/>
    <property type="evidence" value="ECO:0007669"/>
    <property type="project" value="UniProtKB-KW"/>
</dbReference>
<dbReference type="STRING" id="4795.A0A225VTF0"/>
<comment type="subcellular location">
    <subcellularLocation>
        <location evidence="1">Nucleus</location>
    </subcellularLocation>
</comment>
<evidence type="ECO:0000256" key="4">
    <source>
        <dbReference type="SAM" id="Coils"/>
    </source>
</evidence>
<keyword evidence="7" id="KW-0645">Protease</keyword>
<evidence type="ECO:0000313" key="8">
    <source>
        <dbReference type="Proteomes" id="UP000198211"/>
    </source>
</evidence>
<evidence type="ECO:0000256" key="5">
    <source>
        <dbReference type="SAM" id="MobiDB-lite"/>
    </source>
</evidence>
<evidence type="ECO:0000256" key="3">
    <source>
        <dbReference type="ARBA" id="ARBA00023242"/>
    </source>
</evidence>
<comment type="caution">
    <text evidence="7">The sequence shown here is derived from an EMBL/GenBank/DDBJ whole genome shotgun (WGS) entry which is preliminary data.</text>
</comment>
<feature type="coiled-coil region" evidence="4">
    <location>
        <begin position="6"/>
        <end position="47"/>
    </location>
</feature>
<feature type="region of interest" description="Disordered" evidence="5">
    <location>
        <begin position="318"/>
        <end position="472"/>
    </location>
</feature>
<feature type="compositionally biased region" description="Low complexity" evidence="5">
    <location>
        <begin position="384"/>
        <end position="394"/>
    </location>
</feature>
<dbReference type="OrthoDB" id="424402at2759"/>
<dbReference type="AlphaFoldDB" id="A0A225VTF0"/>
<dbReference type="Proteomes" id="UP000198211">
    <property type="component" value="Unassembled WGS sequence"/>
</dbReference>
<feature type="compositionally biased region" description="Basic residues" evidence="5">
    <location>
        <begin position="449"/>
        <end position="458"/>
    </location>
</feature>
<evidence type="ECO:0000259" key="6">
    <source>
        <dbReference type="Pfam" id="PF01918"/>
    </source>
</evidence>
<reference evidence="8" key="1">
    <citation type="submission" date="2017-03" db="EMBL/GenBank/DDBJ databases">
        <title>Phytopthora megakarya and P. palmivora, two closely related causual agents of cacao black pod achieved similar genome size and gene model numbers by different mechanisms.</title>
        <authorList>
            <person name="Ali S."/>
            <person name="Shao J."/>
            <person name="Larry D.J."/>
            <person name="Kronmiller B."/>
            <person name="Shen D."/>
            <person name="Strem M.D."/>
            <person name="Melnick R.L."/>
            <person name="Guiltinan M.J."/>
            <person name="Tyler B.M."/>
            <person name="Meinhardt L.W."/>
            <person name="Bailey B.A."/>
        </authorList>
    </citation>
    <scope>NUCLEOTIDE SEQUENCE [LARGE SCALE GENOMIC DNA]</scope>
    <source>
        <strain evidence="8">zdho120</strain>
    </source>
</reference>
<name>A0A225VTF0_9STRA</name>
<proteinExistence type="inferred from homology"/>
<feature type="compositionally biased region" description="Acidic residues" evidence="5">
    <location>
        <begin position="367"/>
        <end position="383"/>
    </location>
</feature>
<dbReference type="InterPro" id="IPR036882">
    <property type="entry name" value="Alba-like_dom_sf"/>
</dbReference>
<sequence length="521" mass="57767">MDVALSNDYHMRIDSAREEVRDLEEQLQATQNEIMLVTNAAERLTSEACLLALRREELEKDEASLVRSEAIAVQNKVLAEKKLMEVGGYECVVRILRKALQKAKLEILDTEDETRELIHEELVLRAEIAELTASLATAQGSVSRLQQECAVAADNKRQADDKLRQLSQFLTQALSPPSSNVREARSVGLFVSLRSALMDKYRRVEKPRREEQTTQVEPNEIRITQQGKVRSYISYANGLFAEKSERRVVLKAMGNAISKAVTVAEILKHRVANLHQVTRISSIETVDVYEPLEEGLDRIETTRHIPGISIQLSLDEMDREDPGYQSPIPLEQQVTASSPTYHEGREFRKTRSSRRSGRNGGRGEAEAAAEVEEAVEEEDEQTPGEEGTTSTPTTRGKRGKGRGRGRSNGNGGRGKKSRGHTPAEEDKAEPSSAVEQVESETPPATSNRKPGRGRKSKRATSNGDEAKQGDEDGILDVVVAVVEDVGEVVARAMSATEMPLLLRILLLPVDNEYRSDKLLKA</sequence>
<gene>
    <name evidence="7" type="ORF">PHMEG_00018587</name>
</gene>
<keyword evidence="3" id="KW-0539">Nucleus</keyword>
<dbReference type="Pfam" id="PF01918">
    <property type="entry name" value="Alba"/>
    <property type="match status" value="1"/>
</dbReference>
<accession>A0A225VTF0</accession>
<feature type="coiled-coil region" evidence="4">
    <location>
        <begin position="93"/>
        <end position="162"/>
    </location>
</feature>
<comment type="similarity">
    <text evidence="2">Belongs to the histone-like Alba family.</text>
</comment>
<keyword evidence="4" id="KW-0175">Coiled coil</keyword>
<evidence type="ECO:0000313" key="7">
    <source>
        <dbReference type="EMBL" id="OWZ08811.1"/>
    </source>
</evidence>
<protein>
    <submittedName>
        <fullName evidence="7">Aspartyl protease</fullName>
    </submittedName>
</protein>
<dbReference type="Gene3D" id="3.30.110.20">
    <property type="entry name" value="Alba-like domain"/>
    <property type="match status" value="1"/>
</dbReference>
<keyword evidence="7" id="KW-0378">Hydrolase</keyword>
<dbReference type="PANTHER" id="PTHR13516">
    <property type="entry name" value="RIBONUCLEASE P SUBUNIT P25"/>
    <property type="match status" value="1"/>
</dbReference>
<keyword evidence="8" id="KW-1185">Reference proteome</keyword>
<dbReference type="EMBL" id="NBNE01003014">
    <property type="protein sequence ID" value="OWZ08811.1"/>
    <property type="molecule type" value="Genomic_DNA"/>
</dbReference>
<feature type="domain" description="DNA/RNA-binding protein Alba-like" evidence="6">
    <location>
        <begin position="219"/>
        <end position="282"/>
    </location>
</feature>
<dbReference type="GO" id="GO:0003723">
    <property type="term" value="F:RNA binding"/>
    <property type="evidence" value="ECO:0007669"/>
    <property type="project" value="TreeGrafter"/>
</dbReference>